<proteinExistence type="predicted"/>
<reference evidence="1" key="1">
    <citation type="submission" date="2021-05" db="EMBL/GenBank/DDBJ databases">
        <authorList>
            <person name="Alioto T."/>
            <person name="Alioto T."/>
            <person name="Gomez Garrido J."/>
        </authorList>
    </citation>
    <scope>NUCLEOTIDE SEQUENCE</scope>
</reference>
<sequence length="147" mass="16637">MTMFSQISRFVAFILDGRSHLARIFSVGFDADALFDGYTSFNRHPDVLGLNFSIEGLLKVLRVLTYCGPDEDTFPRRSCLLLPLLPLFRIFGRFRSVDRSVWGGGISRVRGSTRSRHLCVCPLHRFAVTSDRCEVAVTFVCRGRRGC</sequence>
<dbReference type="EMBL" id="HBUF01344061">
    <property type="protein sequence ID" value="CAG6707351.1"/>
    <property type="molecule type" value="Transcribed_RNA"/>
</dbReference>
<evidence type="ECO:0000313" key="1">
    <source>
        <dbReference type="EMBL" id="CAG6707351.1"/>
    </source>
</evidence>
<dbReference type="AlphaFoldDB" id="A0A8D8UP74"/>
<accession>A0A8D8UP74</accession>
<organism evidence="1">
    <name type="scientific">Cacopsylla melanoneura</name>
    <dbReference type="NCBI Taxonomy" id="428564"/>
    <lineage>
        <taxon>Eukaryota</taxon>
        <taxon>Metazoa</taxon>
        <taxon>Ecdysozoa</taxon>
        <taxon>Arthropoda</taxon>
        <taxon>Hexapoda</taxon>
        <taxon>Insecta</taxon>
        <taxon>Pterygota</taxon>
        <taxon>Neoptera</taxon>
        <taxon>Paraneoptera</taxon>
        <taxon>Hemiptera</taxon>
        <taxon>Sternorrhyncha</taxon>
        <taxon>Psylloidea</taxon>
        <taxon>Psyllidae</taxon>
        <taxon>Psyllinae</taxon>
        <taxon>Cacopsylla</taxon>
    </lineage>
</organism>
<protein>
    <submittedName>
        <fullName evidence="1">Uncharacterized protein</fullName>
    </submittedName>
</protein>
<name>A0A8D8UP74_9HEMI</name>